<dbReference type="Pfam" id="PF00691">
    <property type="entry name" value="OmpA"/>
    <property type="match status" value="1"/>
</dbReference>
<keyword evidence="8" id="KW-1185">Reference proteome</keyword>
<keyword evidence="2 4" id="KW-0472">Membrane</keyword>
<evidence type="ECO:0000256" key="3">
    <source>
        <dbReference type="ARBA" id="ARBA00023237"/>
    </source>
</evidence>
<feature type="chain" id="PRO_5011551658" evidence="5">
    <location>
        <begin position="25"/>
        <end position="227"/>
    </location>
</feature>
<dbReference type="InterPro" id="IPR036737">
    <property type="entry name" value="OmpA-like_sf"/>
</dbReference>
<dbReference type="OrthoDB" id="9792021at2"/>
<feature type="domain" description="OmpA-like" evidence="6">
    <location>
        <begin position="113"/>
        <end position="227"/>
    </location>
</feature>
<protein>
    <submittedName>
        <fullName evidence="7">Outer membrane protein OmpA</fullName>
    </submittedName>
</protein>
<dbReference type="AlphaFoldDB" id="A0A1G7D8F5"/>
<dbReference type="PANTHER" id="PTHR30329:SF21">
    <property type="entry name" value="LIPOPROTEIN YIAD-RELATED"/>
    <property type="match status" value="1"/>
</dbReference>
<comment type="subcellular location">
    <subcellularLocation>
        <location evidence="1">Cell outer membrane</location>
    </subcellularLocation>
</comment>
<sequence length="227" mass="24408">MRFTPCLPVFAIAGFAAIASPALAQDDLSVEDLVGLWSKQQEVFREAQSNGLGKTRGLELVTIDDAGAEAAQPAAGAVLSTTPADQQIAGAAGTSDPAMTDAPETVQPVVFGQLDPELQVNLQINFDFDSAALAETEKPKMQKICEAMKLSDVGVFRIVGHTDTAGSDAYNERLSIMRAEEVVRYLVDECGVDSARLESTGMGERFPFNRENPQADENRRVEFQAII</sequence>
<dbReference type="CDD" id="cd07185">
    <property type="entry name" value="OmpA_C-like"/>
    <property type="match status" value="1"/>
</dbReference>
<dbReference type="GO" id="GO:0009279">
    <property type="term" value="C:cell outer membrane"/>
    <property type="evidence" value="ECO:0007669"/>
    <property type="project" value="UniProtKB-SubCell"/>
</dbReference>
<dbReference type="EMBL" id="FNAH01000007">
    <property type="protein sequence ID" value="SDE47206.1"/>
    <property type="molecule type" value="Genomic_DNA"/>
</dbReference>
<feature type="signal peptide" evidence="5">
    <location>
        <begin position="1"/>
        <end position="24"/>
    </location>
</feature>
<dbReference type="PRINTS" id="PR01021">
    <property type="entry name" value="OMPADOMAIN"/>
</dbReference>
<dbReference type="Proteomes" id="UP000199344">
    <property type="component" value="Unassembled WGS sequence"/>
</dbReference>
<dbReference type="SUPFAM" id="SSF103088">
    <property type="entry name" value="OmpA-like"/>
    <property type="match status" value="1"/>
</dbReference>
<organism evidence="7 8">
    <name type="scientific">Paracoccus isoporae</name>
    <dbReference type="NCBI Taxonomy" id="591205"/>
    <lineage>
        <taxon>Bacteria</taxon>
        <taxon>Pseudomonadati</taxon>
        <taxon>Pseudomonadota</taxon>
        <taxon>Alphaproteobacteria</taxon>
        <taxon>Rhodobacterales</taxon>
        <taxon>Paracoccaceae</taxon>
        <taxon>Paracoccus</taxon>
    </lineage>
</organism>
<keyword evidence="5" id="KW-0732">Signal</keyword>
<evidence type="ECO:0000256" key="1">
    <source>
        <dbReference type="ARBA" id="ARBA00004442"/>
    </source>
</evidence>
<keyword evidence="3" id="KW-0998">Cell outer membrane</keyword>
<name>A0A1G7D8F5_9RHOB</name>
<evidence type="ECO:0000256" key="2">
    <source>
        <dbReference type="ARBA" id="ARBA00023136"/>
    </source>
</evidence>
<evidence type="ECO:0000313" key="7">
    <source>
        <dbReference type="EMBL" id="SDE47206.1"/>
    </source>
</evidence>
<evidence type="ECO:0000313" key="8">
    <source>
        <dbReference type="Proteomes" id="UP000199344"/>
    </source>
</evidence>
<dbReference type="STRING" id="591205.SAMN05421538_1077"/>
<reference evidence="7 8" key="1">
    <citation type="submission" date="2016-10" db="EMBL/GenBank/DDBJ databases">
        <authorList>
            <person name="de Groot N.N."/>
        </authorList>
    </citation>
    <scope>NUCLEOTIDE SEQUENCE [LARGE SCALE GENOMIC DNA]</scope>
    <source>
        <strain evidence="7 8">DSM 22220</strain>
    </source>
</reference>
<dbReference type="InterPro" id="IPR006665">
    <property type="entry name" value="OmpA-like"/>
</dbReference>
<dbReference type="Gene3D" id="3.30.1330.60">
    <property type="entry name" value="OmpA-like domain"/>
    <property type="match status" value="1"/>
</dbReference>
<dbReference type="PANTHER" id="PTHR30329">
    <property type="entry name" value="STATOR ELEMENT OF FLAGELLAR MOTOR COMPLEX"/>
    <property type="match status" value="1"/>
</dbReference>
<accession>A0A1G7D8F5</accession>
<dbReference type="PROSITE" id="PS51123">
    <property type="entry name" value="OMPA_2"/>
    <property type="match status" value="1"/>
</dbReference>
<evidence type="ECO:0000256" key="4">
    <source>
        <dbReference type="PROSITE-ProRule" id="PRU00473"/>
    </source>
</evidence>
<dbReference type="InterPro" id="IPR050330">
    <property type="entry name" value="Bact_OuterMem_StrucFunc"/>
</dbReference>
<proteinExistence type="predicted"/>
<gene>
    <name evidence="7" type="ORF">SAMN05421538_1077</name>
</gene>
<evidence type="ECO:0000259" key="6">
    <source>
        <dbReference type="PROSITE" id="PS51123"/>
    </source>
</evidence>
<dbReference type="InterPro" id="IPR006664">
    <property type="entry name" value="OMP_bac"/>
</dbReference>
<evidence type="ECO:0000256" key="5">
    <source>
        <dbReference type="SAM" id="SignalP"/>
    </source>
</evidence>